<accession>A0A6A6SU15</accession>
<protein>
    <submittedName>
        <fullName evidence="1">Uncharacterized protein</fullName>
    </submittedName>
</protein>
<organism evidence="1 2">
    <name type="scientific">Lophiostoma macrostomum CBS 122681</name>
    <dbReference type="NCBI Taxonomy" id="1314788"/>
    <lineage>
        <taxon>Eukaryota</taxon>
        <taxon>Fungi</taxon>
        <taxon>Dikarya</taxon>
        <taxon>Ascomycota</taxon>
        <taxon>Pezizomycotina</taxon>
        <taxon>Dothideomycetes</taxon>
        <taxon>Pleosporomycetidae</taxon>
        <taxon>Pleosporales</taxon>
        <taxon>Lophiostomataceae</taxon>
        <taxon>Lophiostoma</taxon>
    </lineage>
</organism>
<evidence type="ECO:0000313" key="2">
    <source>
        <dbReference type="Proteomes" id="UP000799324"/>
    </source>
</evidence>
<name>A0A6A6SU15_9PLEO</name>
<dbReference type="Proteomes" id="UP000799324">
    <property type="component" value="Unassembled WGS sequence"/>
</dbReference>
<dbReference type="AlphaFoldDB" id="A0A6A6SU15"/>
<reference evidence="1" key="1">
    <citation type="journal article" date="2020" name="Stud. Mycol.">
        <title>101 Dothideomycetes genomes: a test case for predicting lifestyles and emergence of pathogens.</title>
        <authorList>
            <person name="Haridas S."/>
            <person name="Albert R."/>
            <person name="Binder M."/>
            <person name="Bloem J."/>
            <person name="Labutti K."/>
            <person name="Salamov A."/>
            <person name="Andreopoulos B."/>
            <person name="Baker S."/>
            <person name="Barry K."/>
            <person name="Bills G."/>
            <person name="Bluhm B."/>
            <person name="Cannon C."/>
            <person name="Castanera R."/>
            <person name="Culley D."/>
            <person name="Daum C."/>
            <person name="Ezra D."/>
            <person name="Gonzalez J."/>
            <person name="Henrissat B."/>
            <person name="Kuo A."/>
            <person name="Liang C."/>
            <person name="Lipzen A."/>
            <person name="Lutzoni F."/>
            <person name="Magnuson J."/>
            <person name="Mondo S."/>
            <person name="Nolan M."/>
            <person name="Ohm R."/>
            <person name="Pangilinan J."/>
            <person name="Park H.-J."/>
            <person name="Ramirez L."/>
            <person name="Alfaro M."/>
            <person name="Sun H."/>
            <person name="Tritt A."/>
            <person name="Yoshinaga Y."/>
            <person name="Zwiers L.-H."/>
            <person name="Turgeon B."/>
            <person name="Goodwin S."/>
            <person name="Spatafora J."/>
            <person name="Crous P."/>
            <person name="Grigoriev I."/>
        </authorList>
    </citation>
    <scope>NUCLEOTIDE SEQUENCE</scope>
    <source>
        <strain evidence="1">CBS 122681</strain>
    </source>
</reference>
<gene>
    <name evidence="1" type="ORF">K491DRAFT_104963</name>
</gene>
<dbReference type="OrthoDB" id="5365701at2759"/>
<sequence length="540" mass="61087">MDPLSITVNVLSIMTTCIKSAKTLSDIQSAWKRAPATVSSLTSSLKLTSVSLSQIQCLILENDDIFKNDHDIMSAFDTTLTASNTISVWLEKIMTTVTMDILSVDRIRWKTRFKIVWNESEIKDLLVQLGNQQNAANLLINLLQMGSMAKIKDMLRNQQTLMTQIAKDTMAIRATRAPEAPESIFTTNTCGASILDRLTPPNAIGVATQSSFEAEILSSGVYMNTFTRTLSPSVGNESTDDRNTANSIDISNTVLDDDKQLQRRMPQINDQEAMTDPYIPSTSSPVHLRSANDEHVSSVPKLSLEKFVDVSESDKIASQGYTPQRREEVGFERNDTAANLQFNDVRSEYQLQDSTLKSKDQMSVWNSRVENGIDNLEPINAFDMKLSRFPFLLRREVKVVAKENMLSNDPNVIQAKKGSEIIVVEIDQSYEWHGMCGQSRGGFDMTQVSMDDHARMTFDHILEKHMVRTMSRLNKKVIKKECEAIYIAAEIANEWFAEEPYSRRKSLYRQCGSVKELALVTVSLHVVRDKFFQRYSWLRT</sequence>
<proteinExistence type="predicted"/>
<evidence type="ECO:0000313" key="1">
    <source>
        <dbReference type="EMBL" id="KAF2651052.1"/>
    </source>
</evidence>
<keyword evidence="2" id="KW-1185">Reference proteome</keyword>
<dbReference type="EMBL" id="MU004436">
    <property type="protein sequence ID" value="KAF2651052.1"/>
    <property type="molecule type" value="Genomic_DNA"/>
</dbReference>